<gene>
    <name evidence="1" type="ORF">H9932_13325</name>
</gene>
<protein>
    <submittedName>
        <fullName evidence="1">DUF4242 domain-containing protein</fullName>
    </submittedName>
</protein>
<reference evidence="1" key="1">
    <citation type="journal article" date="2021" name="PeerJ">
        <title>Extensive microbial diversity within the chicken gut microbiome revealed by metagenomics and culture.</title>
        <authorList>
            <person name="Gilroy R."/>
            <person name="Ravi A."/>
            <person name="Getino M."/>
            <person name="Pursley I."/>
            <person name="Horton D.L."/>
            <person name="Alikhan N.F."/>
            <person name="Baker D."/>
            <person name="Gharbi K."/>
            <person name="Hall N."/>
            <person name="Watson M."/>
            <person name="Adriaenssens E.M."/>
            <person name="Foster-Nyarko E."/>
            <person name="Jarju S."/>
            <person name="Secka A."/>
            <person name="Antonio M."/>
            <person name="Oren A."/>
            <person name="Chaudhuri R.R."/>
            <person name="La Ragione R."/>
            <person name="Hildebrand F."/>
            <person name="Pallen M.J."/>
        </authorList>
    </citation>
    <scope>NUCLEOTIDE SEQUENCE</scope>
    <source>
        <strain evidence="1">CHK130-7132</strain>
    </source>
</reference>
<sequence>MSLYLLEIVPSSATREGSQAVLDALLGADGGDPAEIIESQVAADHSRLFTVVEAGSAKAAAAVGEAVRAVADEVQGPDEVRLVGAELEEIKALRRGAGYLVEWDIPAEITMDQYLARKKANAPKYAQVPETSFLRTYVREDTAKCLCFYDAPDEDAVVRAREAVSTPIDRIWALSAIELDTTGA</sequence>
<comment type="caution">
    <text evidence="1">The sequence shown here is derived from an EMBL/GenBank/DDBJ whole genome shotgun (WGS) entry which is preliminary data.</text>
</comment>
<organism evidence="1 2">
    <name type="scientific">Candidatus Brachybacterium intestinipullorum</name>
    <dbReference type="NCBI Taxonomy" id="2838512"/>
    <lineage>
        <taxon>Bacteria</taxon>
        <taxon>Bacillati</taxon>
        <taxon>Actinomycetota</taxon>
        <taxon>Actinomycetes</taxon>
        <taxon>Micrococcales</taxon>
        <taxon>Dermabacteraceae</taxon>
        <taxon>Brachybacterium</taxon>
    </lineage>
</organism>
<proteinExistence type="predicted"/>
<dbReference type="EMBL" id="DWWC01000280">
    <property type="protein sequence ID" value="HJC70640.1"/>
    <property type="molecule type" value="Genomic_DNA"/>
</dbReference>
<dbReference type="Proteomes" id="UP000823854">
    <property type="component" value="Unassembled WGS sequence"/>
</dbReference>
<dbReference type="Gene3D" id="3.40.190.10">
    <property type="entry name" value="Periplasmic binding protein-like II"/>
    <property type="match status" value="1"/>
</dbReference>
<name>A0A9D2Q347_9MICO</name>
<reference evidence="1" key="2">
    <citation type="submission" date="2021-04" db="EMBL/GenBank/DDBJ databases">
        <authorList>
            <person name="Gilroy R."/>
        </authorList>
    </citation>
    <scope>NUCLEOTIDE SEQUENCE</scope>
    <source>
        <strain evidence="1">CHK130-7132</strain>
    </source>
</reference>
<accession>A0A9D2Q347</accession>
<dbReference type="Pfam" id="PF14026">
    <property type="entry name" value="SCO4226-like"/>
    <property type="match status" value="1"/>
</dbReference>
<evidence type="ECO:0000313" key="2">
    <source>
        <dbReference type="Proteomes" id="UP000823854"/>
    </source>
</evidence>
<evidence type="ECO:0000313" key="1">
    <source>
        <dbReference type="EMBL" id="HJC70640.1"/>
    </source>
</evidence>
<dbReference type="AlphaFoldDB" id="A0A9D2Q347"/>
<dbReference type="InterPro" id="IPR025336">
    <property type="entry name" value="SCO4226-like"/>
</dbReference>